<dbReference type="GO" id="GO:0009003">
    <property type="term" value="F:signal peptidase activity"/>
    <property type="evidence" value="ECO:0007669"/>
    <property type="project" value="UniProtKB-EC"/>
</dbReference>
<comment type="catalytic activity">
    <reaction evidence="1 8">
        <text>Cleavage of hydrophobic, N-terminal signal or leader sequences from secreted and periplasmic proteins.</text>
        <dbReference type="EC" id="3.4.21.89"/>
    </reaction>
</comment>
<dbReference type="PROSITE" id="PS00760">
    <property type="entry name" value="SPASE_I_2"/>
    <property type="match status" value="1"/>
</dbReference>
<sequence>MTKLIFQETISLIKWVLFFLCIMFIFRLLFGYVCEVNGASMNPTLADEDRLIVSRVPYYLHNPERFDVIVFKSQDGRDFVKRVIGLPGDTIRYENDQLYINEQAMDEPFLEKIKSQFREPFTSDFVFGDKGNESIIPEGYIFVLGDNRQNSMDSREFGLVPLDSIQGKALTRLAPFDKLVWNVSEVTYAETE</sequence>
<dbReference type="PANTHER" id="PTHR43390:SF1">
    <property type="entry name" value="CHLOROPLAST PROCESSING PEPTIDASE"/>
    <property type="match status" value="1"/>
</dbReference>
<dbReference type="SUPFAM" id="SSF51306">
    <property type="entry name" value="LexA/Signal peptidase"/>
    <property type="match status" value="1"/>
</dbReference>
<dbReference type="Proteomes" id="UP000233343">
    <property type="component" value="Unassembled WGS sequence"/>
</dbReference>
<evidence type="ECO:0000313" key="12">
    <source>
        <dbReference type="Proteomes" id="UP000233343"/>
    </source>
</evidence>
<keyword evidence="8" id="KW-1133">Transmembrane helix</keyword>
<comment type="caution">
    <text evidence="11">The sequence shown here is derived from an EMBL/GenBank/DDBJ whole genome shotgun (WGS) entry which is preliminary data.</text>
</comment>
<proteinExistence type="inferred from homology"/>
<feature type="domain" description="Peptidase S26" evidence="10">
    <location>
        <begin position="11"/>
        <end position="172"/>
    </location>
</feature>
<keyword evidence="6 8" id="KW-0378">Hydrolase</keyword>
<dbReference type="RefSeq" id="WP_101226184.1">
    <property type="nucleotide sequence ID" value="NZ_JARSFA010000064.1"/>
</dbReference>
<dbReference type="AlphaFoldDB" id="A0A2N0ZMY9"/>
<gene>
    <name evidence="11" type="primary">lepB</name>
    <name evidence="11" type="ORF">CWS20_00845</name>
</gene>
<keyword evidence="12" id="KW-1185">Reference proteome</keyword>
<feature type="transmembrane region" description="Helical" evidence="8">
    <location>
        <begin position="12"/>
        <end position="33"/>
    </location>
</feature>
<organism evidence="11 12">
    <name type="scientific">Cytobacillus horneckiae</name>
    <dbReference type="NCBI Taxonomy" id="549687"/>
    <lineage>
        <taxon>Bacteria</taxon>
        <taxon>Bacillati</taxon>
        <taxon>Bacillota</taxon>
        <taxon>Bacilli</taxon>
        <taxon>Bacillales</taxon>
        <taxon>Bacillaceae</taxon>
        <taxon>Cytobacillus</taxon>
    </lineage>
</organism>
<keyword evidence="8" id="KW-0812">Transmembrane</keyword>
<evidence type="ECO:0000256" key="3">
    <source>
        <dbReference type="ARBA" id="ARBA00009370"/>
    </source>
</evidence>
<dbReference type="Pfam" id="PF10502">
    <property type="entry name" value="Peptidase_S26"/>
    <property type="match status" value="1"/>
</dbReference>
<dbReference type="InterPro" id="IPR000223">
    <property type="entry name" value="Pept_S26A_signal_pept_1"/>
</dbReference>
<evidence type="ECO:0000259" key="10">
    <source>
        <dbReference type="Pfam" id="PF10502"/>
    </source>
</evidence>
<feature type="active site" evidence="7">
    <location>
        <position position="40"/>
    </location>
</feature>
<dbReference type="Gene3D" id="2.10.109.10">
    <property type="entry name" value="Umud Fragment, subunit A"/>
    <property type="match status" value="1"/>
</dbReference>
<reference evidence="11 12" key="1">
    <citation type="journal article" date="2010" name="Int. J. Syst. Evol. Microbiol.">
        <title>Bacillus horneckiae sp. nov., isolated from a spacecraft-assembly clean room.</title>
        <authorList>
            <person name="Vaishampayan P."/>
            <person name="Probst A."/>
            <person name="Krishnamurthi S."/>
            <person name="Ghosh S."/>
            <person name="Osman S."/>
            <person name="McDowall A."/>
            <person name="Ruckmani A."/>
            <person name="Mayilraj S."/>
            <person name="Venkateswaran K."/>
        </authorList>
    </citation>
    <scope>NUCLEOTIDE SEQUENCE [LARGE SCALE GENOMIC DNA]</scope>
    <source>
        <strain evidence="12">1PO1SC</strain>
    </source>
</reference>
<dbReference type="InterPro" id="IPR019757">
    <property type="entry name" value="Pept_S26A_signal_pept_1_Lys-AS"/>
</dbReference>
<dbReference type="InterPro" id="IPR019758">
    <property type="entry name" value="Pept_S26A_signal_pept_1_CS"/>
</dbReference>
<protein>
    <recommendedName>
        <fullName evidence="4 8">Signal peptidase I</fullName>
        <ecNumber evidence="4 8">3.4.21.89</ecNumber>
    </recommendedName>
</protein>
<evidence type="ECO:0000256" key="7">
    <source>
        <dbReference type="PIRSR" id="PIRSR600223-1"/>
    </source>
</evidence>
<evidence type="ECO:0000256" key="8">
    <source>
        <dbReference type="RuleBase" id="RU003993"/>
    </source>
</evidence>
<dbReference type="EMBL" id="PISD01000003">
    <property type="protein sequence ID" value="PKG30874.1"/>
    <property type="molecule type" value="Genomic_DNA"/>
</dbReference>
<evidence type="ECO:0000256" key="5">
    <source>
        <dbReference type="ARBA" id="ARBA00022670"/>
    </source>
</evidence>
<evidence type="ECO:0000256" key="1">
    <source>
        <dbReference type="ARBA" id="ARBA00000677"/>
    </source>
</evidence>
<evidence type="ECO:0000256" key="9">
    <source>
        <dbReference type="RuleBase" id="RU362042"/>
    </source>
</evidence>
<dbReference type="GO" id="GO:0006465">
    <property type="term" value="P:signal peptide processing"/>
    <property type="evidence" value="ECO:0007669"/>
    <property type="project" value="InterPro"/>
</dbReference>
<accession>A0A2N0ZMY9</accession>
<evidence type="ECO:0000256" key="2">
    <source>
        <dbReference type="ARBA" id="ARBA00004401"/>
    </source>
</evidence>
<dbReference type="InterPro" id="IPR036286">
    <property type="entry name" value="LexA/Signal_pep-like_sf"/>
</dbReference>
<dbReference type="PROSITE" id="PS00501">
    <property type="entry name" value="SPASE_I_1"/>
    <property type="match status" value="1"/>
</dbReference>
<keyword evidence="5 8" id="KW-0645">Protease</keyword>
<dbReference type="NCBIfam" id="TIGR02227">
    <property type="entry name" value="sigpep_I_bact"/>
    <property type="match status" value="1"/>
</dbReference>
<dbReference type="PRINTS" id="PR00727">
    <property type="entry name" value="LEADERPTASE"/>
</dbReference>
<comment type="similarity">
    <text evidence="3 9">Belongs to the peptidase S26 family.</text>
</comment>
<feature type="active site" evidence="7">
    <location>
        <position position="81"/>
    </location>
</feature>
<dbReference type="GO" id="GO:0004252">
    <property type="term" value="F:serine-type endopeptidase activity"/>
    <property type="evidence" value="ECO:0007669"/>
    <property type="project" value="InterPro"/>
</dbReference>
<comment type="subcellular location">
    <subcellularLocation>
        <location evidence="2">Cell membrane</location>
        <topology evidence="2">Single-pass type II membrane protein</topology>
    </subcellularLocation>
    <subcellularLocation>
        <location evidence="9">Membrane</location>
        <topology evidence="9">Single-pass type II membrane protein</topology>
    </subcellularLocation>
</comment>
<dbReference type="CDD" id="cd06530">
    <property type="entry name" value="S26_SPase_I"/>
    <property type="match status" value="1"/>
</dbReference>
<dbReference type="InterPro" id="IPR019756">
    <property type="entry name" value="Pept_S26A_signal_pept_1_Ser-AS"/>
</dbReference>
<dbReference type="GO" id="GO:0005886">
    <property type="term" value="C:plasma membrane"/>
    <property type="evidence" value="ECO:0007669"/>
    <property type="project" value="UniProtKB-SubCell"/>
</dbReference>
<evidence type="ECO:0000313" key="11">
    <source>
        <dbReference type="EMBL" id="PKG30874.1"/>
    </source>
</evidence>
<dbReference type="InterPro" id="IPR019533">
    <property type="entry name" value="Peptidase_S26"/>
</dbReference>
<dbReference type="EC" id="3.4.21.89" evidence="4 8"/>
<keyword evidence="8" id="KW-0472">Membrane</keyword>
<name>A0A2N0ZMY9_9BACI</name>
<dbReference type="PANTHER" id="PTHR43390">
    <property type="entry name" value="SIGNAL PEPTIDASE I"/>
    <property type="match status" value="1"/>
</dbReference>
<evidence type="ECO:0000256" key="4">
    <source>
        <dbReference type="ARBA" id="ARBA00013208"/>
    </source>
</evidence>
<dbReference type="PROSITE" id="PS00761">
    <property type="entry name" value="SPASE_I_3"/>
    <property type="match status" value="1"/>
</dbReference>
<evidence type="ECO:0000256" key="6">
    <source>
        <dbReference type="ARBA" id="ARBA00022801"/>
    </source>
</evidence>